<dbReference type="PROSITE" id="PS51257">
    <property type="entry name" value="PROKAR_LIPOPROTEIN"/>
    <property type="match status" value="1"/>
</dbReference>
<accession>A0ABU0Q707</accession>
<proteinExistence type="predicted"/>
<organism evidence="1 2">
    <name type="scientific">Streptomyces achromogenes</name>
    <dbReference type="NCBI Taxonomy" id="67255"/>
    <lineage>
        <taxon>Bacteria</taxon>
        <taxon>Bacillati</taxon>
        <taxon>Actinomycetota</taxon>
        <taxon>Actinomycetes</taxon>
        <taxon>Kitasatosporales</taxon>
        <taxon>Streptomycetaceae</taxon>
        <taxon>Streptomyces</taxon>
    </lineage>
</organism>
<protein>
    <submittedName>
        <fullName evidence="1">Uncharacterized protein</fullName>
    </submittedName>
</protein>
<name>A0ABU0Q707_STRAH</name>
<evidence type="ECO:0000313" key="2">
    <source>
        <dbReference type="Proteomes" id="UP001243364"/>
    </source>
</evidence>
<evidence type="ECO:0000313" key="1">
    <source>
        <dbReference type="EMBL" id="MDQ0686453.1"/>
    </source>
</evidence>
<keyword evidence="2" id="KW-1185">Reference proteome</keyword>
<gene>
    <name evidence="1" type="ORF">QFZ56_005416</name>
</gene>
<reference evidence="1 2" key="1">
    <citation type="submission" date="2023-07" db="EMBL/GenBank/DDBJ databases">
        <title>Comparative genomics of wheat-associated soil bacteria to identify genetic determinants of phenazine resistance.</title>
        <authorList>
            <person name="Mouncey N."/>
        </authorList>
    </citation>
    <scope>NUCLEOTIDE SEQUENCE [LARGE SCALE GENOMIC DNA]</scope>
    <source>
        <strain evidence="1 2">W4I19-2</strain>
    </source>
</reference>
<dbReference type="EMBL" id="JAUSYA010000001">
    <property type="protein sequence ID" value="MDQ0686453.1"/>
    <property type="molecule type" value="Genomic_DNA"/>
</dbReference>
<comment type="caution">
    <text evidence="1">The sequence shown here is derived from an EMBL/GenBank/DDBJ whole genome shotgun (WGS) entry which is preliminary data.</text>
</comment>
<dbReference type="Proteomes" id="UP001243364">
    <property type="component" value="Unassembled WGS sequence"/>
</dbReference>
<sequence>MKRQKSTSSQGQSISACWAVFDWPSMVEAASVSRQGPASSSAARRMIAARSSKDIARQAGAAARAASTASWASCRVALAYVPRRDLWWCGWTTSKRSPPPIRRSPPMVQGRSIGLSASSLSLASSRARSGEPGA</sequence>